<feature type="compositionally biased region" description="Basic and acidic residues" evidence="6">
    <location>
        <begin position="713"/>
        <end position="726"/>
    </location>
</feature>
<dbReference type="InterPro" id="IPR016024">
    <property type="entry name" value="ARM-type_fold"/>
</dbReference>
<dbReference type="Gene3D" id="1.25.10.10">
    <property type="entry name" value="Leucine-rich Repeat Variant"/>
    <property type="match status" value="1"/>
</dbReference>
<feature type="compositionally biased region" description="Basic and acidic residues" evidence="6">
    <location>
        <begin position="1"/>
        <end position="16"/>
    </location>
</feature>
<dbReference type="AlphaFoldDB" id="A0A8K0JPH3"/>
<dbReference type="OrthoDB" id="10252509at2759"/>
<gene>
    <name evidence="9" type="ORF">FFLO_01502</name>
</gene>
<reference evidence="9" key="1">
    <citation type="submission" date="2020-04" db="EMBL/GenBank/DDBJ databases">
        <title>Analysis of mating type loci in Filobasidium floriforme.</title>
        <authorList>
            <person name="Nowrousian M."/>
        </authorList>
    </citation>
    <scope>NUCLEOTIDE SEQUENCE</scope>
    <source>
        <strain evidence="9">CBS 6242</strain>
    </source>
</reference>
<keyword evidence="3 5" id="KW-0647">Proteasome</keyword>
<dbReference type="GO" id="GO:0030234">
    <property type="term" value="F:enzyme regulator activity"/>
    <property type="evidence" value="ECO:0007669"/>
    <property type="project" value="UniProtKB-UniRule"/>
</dbReference>
<feature type="domain" description="RPN1 N-terminal" evidence="7">
    <location>
        <begin position="64"/>
        <end position="450"/>
    </location>
</feature>
<dbReference type="SUPFAM" id="SSF48371">
    <property type="entry name" value="ARM repeat"/>
    <property type="match status" value="2"/>
</dbReference>
<dbReference type="GO" id="GO:0034515">
    <property type="term" value="C:proteasome storage granule"/>
    <property type="evidence" value="ECO:0007669"/>
    <property type="project" value="TreeGrafter"/>
</dbReference>
<evidence type="ECO:0000256" key="5">
    <source>
        <dbReference type="PIRNR" id="PIRNR015965"/>
    </source>
</evidence>
<feature type="region of interest" description="Disordered" evidence="6">
    <location>
        <begin position="384"/>
        <end position="411"/>
    </location>
</feature>
<dbReference type="PANTHER" id="PTHR10943:SF1">
    <property type="entry name" value="26S PROTEASOME NON-ATPASE REGULATORY SUBUNIT 2"/>
    <property type="match status" value="1"/>
</dbReference>
<dbReference type="GO" id="GO:0008540">
    <property type="term" value="C:proteasome regulatory particle, base subcomplex"/>
    <property type="evidence" value="ECO:0007669"/>
    <property type="project" value="UniProtKB-UniRule"/>
</dbReference>
<dbReference type="GO" id="GO:0042176">
    <property type="term" value="P:regulation of protein catabolic process"/>
    <property type="evidence" value="ECO:0007669"/>
    <property type="project" value="InterPro"/>
</dbReference>
<evidence type="ECO:0000256" key="3">
    <source>
        <dbReference type="ARBA" id="ARBA00022942"/>
    </source>
</evidence>
<evidence type="ECO:0000256" key="6">
    <source>
        <dbReference type="SAM" id="MobiDB-lite"/>
    </source>
</evidence>
<proteinExistence type="inferred from homology"/>
<dbReference type="InterPro" id="IPR040892">
    <property type="entry name" value="RPN1_N"/>
</dbReference>
<dbReference type="Pfam" id="PF01851">
    <property type="entry name" value="PC_rep"/>
    <property type="match status" value="1"/>
</dbReference>
<dbReference type="Proteomes" id="UP000812966">
    <property type="component" value="Unassembled WGS sequence"/>
</dbReference>
<comment type="similarity">
    <text evidence="1 5">Belongs to the proteasome subunit S2 family.</text>
</comment>
<dbReference type="InterPro" id="IPR002015">
    <property type="entry name" value="Proteasome/cyclosome_rpt"/>
</dbReference>
<evidence type="ECO:0000313" key="10">
    <source>
        <dbReference type="Proteomes" id="UP000812966"/>
    </source>
</evidence>
<organism evidence="9 10">
    <name type="scientific">Filobasidium floriforme</name>
    <dbReference type="NCBI Taxonomy" id="5210"/>
    <lineage>
        <taxon>Eukaryota</taxon>
        <taxon>Fungi</taxon>
        <taxon>Dikarya</taxon>
        <taxon>Basidiomycota</taxon>
        <taxon>Agaricomycotina</taxon>
        <taxon>Tremellomycetes</taxon>
        <taxon>Filobasidiales</taxon>
        <taxon>Filobasidiaceae</taxon>
        <taxon>Filobasidium</taxon>
    </lineage>
</organism>
<dbReference type="GO" id="GO:0005634">
    <property type="term" value="C:nucleus"/>
    <property type="evidence" value="ECO:0007669"/>
    <property type="project" value="TreeGrafter"/>
</dbReference>
<evidence type="ECO:0000256" key="4">
    <source>
        <dbReference type="ARBA" id="ARBA00057191"/>
    </source>
</evidence>
<dbReference type="Pfam" id="PF18051">
    <property type="entry name" value="RPN1_C"/>
    <property type="match status" value="1"/>
</dbReference>
<dbReference type="InterPro" id="IPR016643">
    <property type="entry name" value="26S_Psome_Rpn1"/>
</dbReference>
<evidence type="ECO:0000256" key="2">
    <source>
        <dbReference type="ARBA" id="ARBA00022737"/>
    </source>
</evidence>
<evidence type="ECO:0000313" key="9">
    <source>
        <dbReference type="EMBL" id="KAG7563070.1"/>
    </source>
</evidence>
<evidence type="ECO:0000259" key="8">
    <source>
        <dbReference type="Pfam" id="PF18051"/>
    </source>
</evidence>
<dbReference type="FunFam" id="1.25.10.10:FF:000026">
    <property type="entry name" value="26S proteasome non-ATPase regulatory subunit 2"/>
    <property type="match status" value="1"/>
</dbReference>
<feature type="compositionally biased region" description="Acidic residues" evidence="6">
    <location>
        <begin position="727"/>
        <end position="737"/>
    </location>
</feature>
<keyword evidence="10" id="KW-1185">Reference proteome</keyword>
<name>A0A8K0JPH3_9TREE</name>
<feature type="region of interest" description="Disordered" evidence="6">
    <location>
        <begin position="713"/>
        <end position="750"/>
    </location>
</feature>
<evidence type="ECO:0000256" key="1">
    <source>
        <dbReference type="ARBA" id="ARBA00005460"/>
    </source>
</evidence>
<feature type="domain" description="26S proteasome non-ATPase regulatory subunit RPN1 C-terminal" evidence="8">
    <location>
        <begin position="960"/>
        <end position="1013"/>
    </location>
</feature>
<keyword evidence="2" id="KW-0677">Repeat</keyword>
<feature type="compositionally biased region" description="Basic and acidic residues" evidence="6">
    <location>
        <begin position="26"/>
        <end position="51"/>
    </location>
</feature>
<feature type="compositionally biased region" description="Basic and acidic residues" evidence="6">
    <location>
        <begin position="740"/>
        <end position="750"/>
    </location>
</feature>
<sequence>MADNQRPDGVDKRVAEDIAVPSQDPAGKENKEKTFDPKGKQVDGKKETKEEEMSDEDIGLKNELEMLVERLKESDTTLYMSALESLRTLIKTSTSSMTAVPKPLKFLRPFYQELISTFEGFDESKLENERALAFSIVSVLAMTYSDNGQRDTLHYRIYSGSKEKPGDWGNEYVRHLAAEIGEEYSLVINGAAGIVEPEQEPVKPTPKSADAMAVDDADKVVTGGTLSIPAATTAQQKVKRDLKTREQLLALALDLVPFFLAHNAEADAVDLLLELESIESLEENSFLIGKEGDAIYNRVCQYMVSCVPLLVAPDDRAFLRTAAGIYARHERWTHALALAVRLRDRKLIRKYFESPMNASMKKQLAFFLARSQIPIAWVHCSDPDSWTPPEDEQQDESEMQSEETAPPTLDDDVLECLGNLRLTEHFKRFGKQLDVSEPKSLEDIYKSHLETGRAPPSIDSARANLAGTFVNAFVNAGYGNDKLIVDVEEGQSFIYKNKDYGMMSATASLGMSMLWDTELGISQVDKYSYSSEEHIKAGALLATGILHSGIRTELDVAYALLEDHVDNKSTELKVAAINGIALACVGSCRQDIADKLLPYVADENTSMEIAANAALALGFVFVGSANGDIAITIVQSLMERLESTLSDKWARFIALALGLIYLGRQEASEATIELLKTIEHPIGKQAEIMVDMCSYAATGNVLKIQTMLHHCSDHASKPKADEKAETTEESEDSEETTAAETEKKEKKDETPADMTYQAFAVIGIALVAMGEDVGADMSLRQFNHLMTYGDPVVRKAVPLALALVSASNPQLPILDSLSRYSHDNDLDVAVNAILAMGLVGAGTNNARLAQMLRSLAGYYAKEPNCLFMVRVAQGLVHMGKGTIGVNPFYNDRQILSPSAISGLLSLLVAFTESKSFVLDKTHWMMYWLVTAMYPQFLITVDEELQEKAITVRVGQAVNTVGLAGQRMGISGFQTHQTPVRIAVGERAEFGTNEYFPYASTLEGIVIIKKNDLYEAAEDA</sequence>
<dbReference type="InterPro" id="IPR011989">
    <property type="entry name" value="ARM-like"/>
</dbReference>
<comment type="caution">
    <text evidence="9">The sequence shown here is derived from an EMBL/GenBank/DDBJ whole genome shotgun (WGS) entry which is preliminary data.</text>
</comment>
<dbReference type="GO" id="GO:0043161">
    <property type="term" value="P:proteasome-mediated ubiquitin-dependent protein catabolic process"/>
    <property type="evidence" value="ECO:0007669"/>
    <property type="project" value="TreeGrafter"/>
</dbReference>
<dbReference type="EMBL" id="JABELV010000021">
    <property type="protein sequence ID" value="KAG7563070.1"/>
    <property type="molecule type" value="Genomic_DNA"/>
</dbReference>
<dbReference type="InterPro" id="IPR041433">
    <property type="entry name" value="RPN1_C"/>
</dbReference>
<comment type="function">
    <text evidence="4 5">Acts as a regulatory subunit of the 26 proteasome which is involved in the ATP-dependent degradation of ubiquitinated proteins.</text>
</comment>
<feature type="compositionally biased region" description="Acidic residues" evidence="6">
    <location>
        <begin position="389"/>
        <end position="401"/>
    </location>
</feature>
<feature type="region of interest" description="Disordered" evidence="6">
    <location>
        <begin position="1"/>
        <end position="57"/>
    </location>
</feature>
<protein>
    <recommendedName>
        <fullName evidence="5">26S proteasome regulatory subunit RPN1</fullName>
    </recommendedName>
</protein>
<dbReference type="Pfam" id="PF17781">
    <property type="entry name" value="RPN1_RPN2_N"/>
    <property type="match status" value="1"/>
</dbReference>
<dbReference type="PIRSF" id="PIRSF015965">
    <property type="entry name" value="26S_Psome_Rpn1"/>
    <property type="match status" value="1"/>
</dbReference>
<evidence type="ECO:0000259" key="7">
    <source>
        <dbReference type="Pfam" id="PF17781"/>
    </source>
</evidence>
<dbReference type="PANTHER" id="PTHR10943">
    <property type="entry name" value="26S PROTEASOME NON-ATPASE REGULATORY SUBUNIT"/>
    <property type="match status" value="1"/>
</dbReference>
<accession>A0A8K0JPH3</accession>